<keyword evidence="1" id="KW-0812">Transmembrane</keyword>
<keyword evidence="1" id="KW-1133">Transmembrane helix</keyword>
<sequence length="51" mass="5967">MLLINSSLLIRLTTQSCILFSFFHIFSAIFPEIIKKKKLLMFTRIYMGKLG</sequence>
<name>A0A2P2QI97_RHIMU</name>
<keyword evidence="1" id="KW-0472">Membrane</keyword>
<reference evidence="2" key="1">
    <citation type="submission" date="2018-02" db="EMBL/GenBank/DDBJ databases">
        <title>Rhizophora mucronata_Transcriptome.</title>
        <authorList>
            <person name="Meera S.P."/>
            <person name="Sreeshan A."/>
            <person name="Augustine A."/>
        </authorList>
    </citation>
    <scope>NUCLEOTIDE SEQUENCE</scope>
    <source>
        <tissue evidence="2">Leaf</tissue>
    </source>
</reference>
<accession>A0A2P2QI97</accession>
<protein>
    <submittedName>
        <fullName evidence="2">Uncharacterized protein</fullName>
    </submittedName>
</protein>
<evidence type="ECO:0000256" key="1">
    <source>
        <dbReference type="SAM" id="Phobius"/>
    </source>
</evidence>
<feature type="transmembrane region" description="Helical" evidence="1">
    <location>
        <begin position="12"/>
        <end position="34"/>
    </location>
</feature>
<proteinExistence type="predicted"/>
<dbReference type="AlphaFoldDB" id="A0A2P2QI97"/>
<organism evidence="2">
    <name type="scientific">Rhizophora mucronata</name>
    <name type="common">Asiatic mangrove</name>
    <dbReference type="NCBI Taxonomy" id="61149"/>
    <lineage>
        <taxon>Eukaryota</taxon>
        <taxon>Viridiplantae</taxon>
        <taxon>Streptophyta</taxon>
        <taxon>Embryophyta</taxon>
        <taxon>Tracheophyta</taxon>
        <taxon>Spermatophyta</taxon>
        <taxon>Magnoliopsida</taxon>
        <taxon>eudicotyledons</taxon>
        <taxon>Gunneridae</taxon>
        <taxon>Pentapetalae</taxon>
        <taxon>rosids</taxon>
        <taxon>fabids</taxon>
        <taxon>Malpighiales</taxon>
        <taxon>Rhizophoraceae</taxon>
        <taxon>Rhizophora</taxon>
    </lineage>
</organism>
<evidence type="ECO:0000313" key="2">
    <source>
        <dbReference type="EMBL" id="MBX66728.1"/>
    </source>
</evidence>
<dbReference type="EMBL" id="GGEC01086244">
    <property type="protein sequence ID" value="MBX66728.1"/>
    <property type="molecule type" value="Transcribed_RNA"/>
</dbReference>